<dbReference type="PROSITE" id="PS50931">
    <property type="entry name" value="HTH_LYSR"/>
    <property type="match status" value="1"/>
</dbReference>
<keyword evidence="2" id="KW-0805">Transcription regulation</keyword>
<proteinExistence type="inferred from homology"/>
<dbReference type="Pfam" id="PF00126">
    <property type="entry name" value="HTH_1"/>
    <property type="match status" value="1"/>
</dbReference>
<dbReference type="Gene3D" id="3.40.190.290">
    <property type="match status" value="1"/>
</dbReference>
<protein>
    <submittedName>
        <fullName evidence="6">LysR family transcriptional regulator</fullName>
    </submittedName>
</protein>
<comment type="similarity">
    <text evidence="1">Belongs to the LysR transcriptional regulatory family.</text>
</comment>
<keyword evidence="4" id="KW-0804">Transcription</keyword>
<evidence type="ECO:0000256" key="4">
    <source>
        <dbReference type="ARBA" id="ARBA00023163"/>
    </source>
</evidence>
<feature type="domain" description="HTH lysR-type" evidence="5">
    <location>
        <begin position="6"/>
        <end position="63"/>
    </location>
</feature>
<dbReference type="CDD" id="cd05466">
    <property type="entry name" value="PBP2_LTTR_substrate"/>
    <property type="match status" value="1"/>
</dbReference>
<comment type="caution">
    <text evidence="6">The sequence shown here is derived from an EMBL/GenBank/DDBJ whole genome shotgun (WGS) entry which is preliminary data.</text>
</comment>
<dbReference type="SUPFAM" id="SSF53850">
    <property type="entry name" value="Periplasmic binding protein-like II"/>
    <property type="match status" value="1"/>
</dbReference>
<dbReference type="AlphaFoldDB" id="A0A413FFF4"/>
<evidence type="ECO:0000256" key="2">
    <source>
        <dbReference type="ARBA" id="ARBA00023015"/>
    </source>
</evidence>
<name>A0A413FFF4_9FIRM</name>
<dbReference type="PANTHER" id="PTHR30419">
    <property type="entry name" value="HTH-TYPE TRANSCRIPTIONAL REGULATOR YBHD"/>
    <property type="match status" value="1"/>
</dbReference>
<evidence type="ECO:0000259" key="5">
    <source>
        <dbReference type="PROSITE" id="PS50931"/>
    </source>
</evidence>
<keyword evidence="3" id="KW-0238">DNA-binding</keyword>
<dbReference type="GO" id="GO:0003700">
    <property type="term" value="F:DNA-binding transcription factor activity"/>
    <property type="evidence" value="ECO:0007669"/>
    <property type="project" value="InterPro"/>
</dbReference>
<dbReference type="FunFam" id="1.10.10.10:FF:000001">
    <property type="entry name" value="LysR family transcriptional regulator"/>
    <property type="match status" value="1"/>
</dbReference>
<dbReference type="Gene3D" id="1.10.10.10">
    <property type="entry name" value="Winged helix-like DNA-binding domain superfamily/Winged helix DNA-binding domain"/>
    <property type="match status" value="1"/>
</dbReference>
<organism evidence="6 7">
    <name type="scientific">Enterocloster asparagiformis</name>
    <dbReference type="NCBI Taxonomy" id="333367"/>
    <lineage>
        <taxon>Bacteria</taxon>
        <taxon>Bacillati</taxon>
        <taxon>Bacillota</taxon>
        <taxon>Clostridia</taxon>
        <taxon>Lachnospirales</taxon>
        <taxon>Lachnospiraceae</taxon>
        <taxon>Enterocloster</taxon>
    </lineage>
</organism>
<dbReference type="InterPro" id="IPR050950">
    <property type="entry name" value="HTH-type_LysR_regulators"/>
</dbReference>
<sequence length="332" mass="37550">MEEFHMDFVRFEYLIALDECKSFSRAAEKCFISQPALTKSINKLEESLGVRLFDRSKTPIALTYAGEHYLRGVRNIMAMKTQLDLEMAEIAGNRKEHLAVGIPESRGQKWLGQILPLYAEAYPDVDIQIFESTSQGLEEALIEGKIDLIIVSTLPILTPGIDYEALASESLLFVLPPAHEIFGDVIPPAMRDTVYHLRPEQLRHTPFISPLKTQGLYRASRQIFEKHGMMPRILLETVNPDTAASLASEGLGFSLTTMNLSNFHAFPTVPLLGTLDVPPFERTLIASWKRGKPLSFPARKLIDLTRECMRNHPELDYTAFRFCRPEEVGELM</sequence>
<dbReference type="GO" id="GO:0003677">
    <property type="term" value="F:DNA binding"/>
    <property type="evidence" value="ECO:0007669"/>
    <property type="project" value="UniProtKB-KW"/>
</dbReference>
<evidence type="ECO:0000313" key="7">
    <source>
        <dbReference type="Proteomes" id="UP000283880"/>
    </source>
</evidence>
<dbReference type="InterPro" id="IPR036388">
    <property type="entry name" value="WH-like_DNA-bd_sf"/>
</dbReference>
<dbReference type="OrthoDB" id="63123at2"/>
<accession>A0A413FFF4</accession>
<reference evidence="6 7" key="1">
    <citation type="submission" date="2018-08" db="EMBL/GenBank/DDBJ databases">
        <title>A genome reference for cultivated species of the human gut microbiota.</title>
        <authorList>
            <person name="Zou Y."/>
            <person name="Xue W."/>
            <person name="Luo G."/>
        </authorList>
    </citation>
    <scope>NUCLEOTIDE SEQUENCE [LARGE SCALE GENOMIC DNA]</scope>
    <source>
        <strain evidence="6 7">AF04-15</strain>
    </source>
</reference>
<dbReference type="InterPro" id="IPR005119">
    <property type="entry name" value="LysR_subst-bd"/>
</dbReference>
<evidence type="ECO:0000256" key="3">
    <source>
        <dbReference type="ARBA" id="ARBA00023125"/>
    </source>
</evidence>
<dbReference type="GO" id="GO:0005829">
    <property type="term" value="C:cytosol"/>
    <property type="evidence" value="ECO:0007669"/>
    <property type="project" value="TreeGrafter"/>
</dbReference>
<dbReference type="Proteomes" id="UP000283880">
    <property type="component" value="Unassembled WGS sequence"/>
</dbReference>
<dbReference type="InterPro" id="IPR000847">
    <property type="entry name" value="LysR_HTH_N"/>
</dbReference>
<dbReference type="Pfam" id="PF03466">
    <property type="entry name" value="LysR_substrate"/>
    <property type="match status" value="1"/>
</dbReference>
<evidence type="ECO:0000313" key="6">
    <source>
        <dbReference type="EMBL" id="RGX29279.1"/>
    </source>
</evidence>
<dbReference type="InterPro" id="IPR036390">
    <property type="entry name" value="WH_DNA-bd_sf"/>
</dbReference>
<dbReference type="EMBL" id="QSBM01000008">
    <property type="protein sequence ID" value="RGX29279.1"/>
    <property type="molecule type" value="Genomic_DNA"/>
</dbReference>
<evidence type="ECO:0000256" key="1">
    <source>
        <dbReference type="ARBA" id="ARBA00009437"/>
    </source>
</evidence>
<gene>
    <name evidence="6" type="ORF">DWV29_12175</name>
</gene>
<dbReference type="SUPFAM" id="SSF46785">
    <property type="entry name" value="Winged helix' DNA-binding domain"/>
    <property type="match status" value="1"/>
</dbReference>
<dbReference type="PRINTS" id="PR00039">
    <property type="entry name" value="HTHLYSR"/>
</dbReference>